<protein>
    <submittedName>
        <fullName evidence="1">Uncharacterized protein</fullName>
    </submittedName>
</protein>
<keyword evidence="2" id="KW-1185">Reference proteome</keyword>
<dbReference type="EMBL" id="JACHJI010000005">
    <property type="protein sequence ID" value="MBB4899445.1"/>
    <property type="molecule type" value="Genomic_DNA"/>
</dbReference>
<evidence type="ECO:0000313" key="1">
    <source>
        <dbReference type="EMBL" id="MBB4899445.1"/>
    </source>
</evidence>
<reference evidence="1 2" key="1">
    <citation type="submission" date="2020-08" db="EMBL/GenBank/DDBJ databases">
        <title>Genomic Encyclopedia of Type Strains, Phase III (KMG-III): the genomes of soil and plant-associated and newly described type strains.</title>
        <authorList>
            <person name="Whitman W."/>
        </authorList>
    </citation>
    <scope>NUCLEOTIDE SEQUENCE [LARGE SCALE GENOMIC DNA]</scope>
    <source>
        <strain evidence="1 2">CECT 3273</strain>
    </source>
</reference>
<accession>A0A7W7LZQ1</accession>
<comment type="caution">
    <text evidence="1">The sequence shown here is derived from an EMBL/GenBank/DDBJ whole genome shotgun (WGS) entry which is preliminary data.</text>
</comment>
<proteinExistence type="predicted"/>
<name>A0A7W7LZQ1_9ACTN</name>
<gene>
    <name evidence="1" type="ORF">FHS37_003505</name>
</gene>
<organism evidence="1 2">
    <name type="scientific">Streptomyces griseomycini</name>
    <dbReference type="NCBI Taxonomy" id="66895"/>
    <lineage>
        <taxon>Bacteria</taxon>
        <taxon>Bacillati</taxon>
        <taxon>Actinomycetota</taxon>
        <taxon>Actinomycetes</taxon>
        <taxon>Kitasatosporales</taxon>
        <taxon>Streptomycetaceae</taxon>
        <taxon>Streptomyces</taxon>
    </lineage>
</organism>
<dbReference type="Proteomes" id="UP000579523">
    <property type="component" value="Unassembled WGS sequence"/>
</dbReference>
<evidence type="ECO:0000313" key="2">
    <source>
        <dbReference type="Proteomes" id="UP000579523"/>
    </source>
</evidence>
<sequence length="34" mass="3472">MNVTSAIFATDMPCRGSSTVCARSQVTTDPLPGG</sequence>
<dbReference type="AlphaFoldDB" id="A0A7W7LZQ1"/>